<evidence type="ECO:0000256" key="2">
    <source>
        <dbReference type="SAM" id="Phobius"/>
    </source>
</evidence>
<dbReference type="InterPro" id="IPR001193">
    <property type="entry name" value="MBTPS2"/>
</dbReference>
<feature type="transmembrane region" description="Helical" evidence="2">
    <location>
        <begin position="250"/>
        <end position="269"/>
    </location>
</feature>
<feature type="transmembrane region" description="Helical" evidence="2">
    <location>
        <begin position="180"/>
        <end position="198"/>
    </location>
</feature>
<evidence type="ECO:0000256" key="1">
    <source>
        <dbReference type="SAM" id="MobiDB-lite"/>
    </source>
</evidence>
<feature type="transmembrane region" description="Helical" evidence="2">
    <location>
        <begin position="379"/>
        <end position="398"/>
    </location>
</feature>
<dbReference type="Gene3D" id="2.40.30.170">
    <property type="match status" value="1"/>
</dbReference>
<accession>A0A2V1P052</accession>
<evidence type="ECO:0000313" key="4">
    <source>
        <dbReference type="Proteomes" id="UP000245293"/>
    </source>
</evidence>
<reference evidence="4" key="1">
    <citation type="submission" date="2018-05" db="EMBL/GenBank/DDBJ databases">
        <authorList>
            <person name="Du Z."/>
            <person name="Wang X."/>
        </authorList>
    </citation>
    <scope>NUCLEOTIDE SEQUENCE [LARGE SCALE GENOMIC DNA]</scope>
    <source>
        <strain evidence="4">WDS4C29</strain>
    </source>
</reference>
<comment type="caution">
    <text evidence="3">The sequence shown here is derived from an EMBL/GenBank/DDBJ whole genome shotgun (WGS) entry which is preliminary data.</text>
</comment>
<dbReference type="GO" id="GO:0016020">
    <property type="term" value="C:membrane"/>
    <property type="evidence" value="ECO:0007669"/>
    <property type="project" value="InterPro"/>
</dbReference>
<dbReference type="Proteomes" id="UP000245293">
    <property type="component" value="Unassembled WGS sequence"/>
</dbReference>
<proteinExistence type="predicted"/>
<feature type="transmembrane region" description="Helical" evidence="2">
    <location>
        <begin position="138"/>
        <end position="160"/>
    </location>
</feature>
<dbReference type="GO" id="GO:0004222">
    <property type="term" value="F:metalloendopeptidase activity"/>
    <property type="evidence" value="ECO:0007669"/>
    <property type="project" value="InterPro"/>
</dbReference>
<dbReference type="PANTHER" id="PTHR13325">
    <property type="entry name" value="PROTEASE M50 MEMBRANE-BOUND TRANSCRIPTION FACTOR SITE 2 PROTEASE"/>
    <property type="match status" value="1"/>
</dbReference>
<dbReference type="EMBL" id="QETF01000024">
    <property type="protein sequence ID" value="PWG15736.1"/>
    <property type="molecule type" value="Genomic_DNA"/>
</dbReference>
<dbReference type="PANTHER" id="PTHR13325:SF3">
    <property type="entry name" value="MEMBRANE-BOUND TRANSCRIPTION FACTOR SITE-2 PROTEASE"/>
    <property type="match status" value="1"/>
</dbReference>
<keyword evidence="2" id="KW-0472">Membrane</keyword>
<feature type="transmembrane region" description="Helical" evidence="2">
    <location>
        <begin position="276"/>
        <end position="298"/>
    </location>
</feature>
<dbReference type="AlphaFoldDB" id="A0A2V1P052"/>
<name>A0A2V1P052_9RHOB</name>
<feature type="transmembrane region" description="Helical" evidence="2">
    <location>
        <begin position="349"/>
        <end position="372"/>
    </location>
</feature>
<keyword evidence="2" id="KW-1133">Transmembrane helix</keyword>
<gene>
    <name evidence="3" type="ORF">DFK10_15350</name>
</gene>
<keyword evidence="2" id="KW-0812">Transmembrane</keyword>
<keyword evidence="4" id="KW-1185">Reference proteome</keyword>
<feature type="transmembrane region" description="Helical" evidence="2">
    <location>
        <begin position="210"/>
        <end position="230"/>
    </location>
</feature>
<dbReference type="RefSeq" id="WP_109389918.1">
    <property type="nucleotide sequence ID" value="NZ_QETF01000024.1"/>
</dbReference>
<evidence type="ECO:0000313" key="3">
    <source>
        <dbReference type="EMBL" id="PWG15736.1"/>
    </source>
</evidence>
<dbReference type="OrthoDB" id="9759690at2"/>
<dbReference type="GO" id="GO:0005737">
    <property type="term" value="C:cytoplasm"/>
    <property type="evidence" value="ECO:0007669"/>
    <property type="project" value="TreeGrafter"/>
</dbReference>
<protein>
    <submittedName>
        <fullName evidence="3">Secretion protein HylD</fullName>
    </submittedName>
</protein>
<feature type="compositionally biased region" description="Basic and acidic residues" evidence="1">
    <location>
        <begin position="509"/>
        <end position="525"/>
    </location>
</feature>
<sequence length="704" mass="79750">MTDSTALSILRDEITVYPGPTGSKGHPSWVLHDPAPNQFFRLDWPTYEILCRWDYRSPELIVDAVNRETTLEITLEDVESVAVFLNTHCLVKRLDFADAMELARRKQASKKAWWLDLMHRYLFFRVPLINPDRFLERWLFIGIFLFSRGFTLTTGIVLLFSLIKVGQQWEVFQSTLLDTFSVKGFMTYAFALVSVKVFHEFGHGFMAKRYGCRVPVMGVAFLVMFPMPYTDTNEVWKISDRRKRLAVSTAGLRLELLVAVWATLLWVILPDGAIRSAVFFLASVSWVLSVLLNISPFMRFDGYFVLMDWLDYPNLHARSSALARWRIRRLLFGLDEPPPETLSLGFQRFLVVFAILTWTYRFILFIGIAILVYFKFTKVLGLLLFVVEIYWFILAPVIKEAKLWWERRAEIWAQLRTRATIMVTLGFLLVFVVPLPKPVTSEALMRPVRSTQLVVPEAARVKALAVSDGAEVVAGSQLVELVSPMLLLNQQMAAMRAETATRRHQAASLDKERAGSPRLANDQRESRLAELERANREVTKLSHIAPYHGTFRLNNPDIAEGEWLAKDTVVGTLVDADSGMEVLTWIDESAIDRVSIGAKATFFSQSYGDVISGRVVEIGSDAINSLSFPAMASVFGGDILAREKAGELIPERATYRVVVELDGTGRNRVTSVHYGRLKIGARPASLAGQYLRIVVLSLIRELNP</sequence>
<dbReference type="GO" id="GO:0031293">
    <property type="term" value="P:membrane protein intracellular domain proteolysis"/>
    <property type="evidence" value="ECO:0007669"/>
    <property type="project" value="TreeGrafter"/>
</dbReference>
<organism evidence="3 4">
    <name type="scientific">Salibaculum griseiflavum</name>
    <dbReference type="NCBI Taxonomy" id="1914409"/>
    <lineage>
        <taxon>Bacteria</taxon>
        <taxon>Pseudomonadati</taxon>
        <taxon>Pseudomonadota</taxon>
        <taxon>Alphaproteobacteria</taxon>
        <taxon>Rhodobacterales</taxon>
        <taxon>Roseobacteraceae</taxon>
        <taxon>Salibaculum</taxon>
    </lineage>
</organism>
<feature type="region of interest" description="Disordered" evidence="1">
    <location>
        <begin position="499"/>
        <end position="525"/>
    </location>
</feature>